<keyword evidence="6" id="KW-1185">Reference proteome</keyword>
<evidence type="ECO:0000256" key="2">
    <source>
        <dbReference type="ARBA" id="ARBA00023125"/>
    </source>
</evidence>
<dbReference type="InterPro" id="IPR016032">
    <property type="entry name" value="Sig_transdc_resp-reg_C-effctor"/>
</dbReference>
<dbReference type="InterPro" id="IPR036388">
    <property type="entry name" value="WH-like_DNA-bd_sf"/>
</dbReference>
<organism evidence="5 6">
    <name type="scientific">Thiohalorhabdus methylotrophus</name>
    <dbReference type="NCBI Taxonomy" id="3242694"/>
    <lineage>
        <taxon>Bacteria</taxon>
        <taxon>Pseudomonadati</taxon>
        <taxon>Pseudomonadota</taxon>
        <taxon>Gammaproteobacteria</taxon>
        <taxon>Thiohalorhabdales</taxon>
        <taxon>Thiohalorhabdaceae</taxon>
        <taxon>Thiohalorhabdus</taxon>
    </lineage>
</organism>
<keyword evidence="2" id="KW-0238">DNA-binding</keyword>
<dbReference type="SUPFAM" id="SSF46894">
    <property type="entry name" value="C-terminal effector domain of the bipartite response regulators"/>
    <property type="match status" value="1"/>
</dbReference>
<name>A0ABV4TXW9_9GAMM</name>
<accession>A0ABV4TXW9</accession>
<dbReference type="SMART" id="SM00421">
    <property type="entry name" value="HTH_LUXR"/>
    <property type="match status" value="1"/>
</dbReference>
<evidence type="ECO:0000259" key="4">
    <source>
        <dbReference type="PROSITE" id="PS50043"/>
    </source>
</evidence>
<dbReference type="Pfam" id="PF00196">
    <property type="entry name" value="GerE"/>
    <property type="match status" value="1"/>
</dbReference>
<reference evidence="5 6" key="1">
    <citation type="submission" date="2024-08" db="EMBL/GenBank/DDBJ databases">
        <title>Whole-genome sequencing of halo(alkali)philic microorganisms from hypersaline lakes.</title>
        <authorList>
            <person name="Sorokin D.Y."/>
            <person name="Merkel A.Y."/>
            <person name="Messina E."/>
            <person name="Yakimov M."/>
        </authorList>
    </citation>
    <scope>NUCLEOTIDE SEQUENCE [LARGE SCALE GENOMIC DNA]</scope>
    <source>
        <strain evidence="5 6">Cl-TMA</strain>
    </source>
</reference>
<dbReference type="PANTHER" id="PTHR44688">
    <property type="entry name" value="DNA-BINDING TRANSCRIPTIONAL ACTIVATOR DEVR_DOSR"/>
    <property type="match status" value="1"/>
</dbReference>
<dbReference type="CDD" id="cd06170">
    <property type="entry name" value="LuxR_C_like"/>
    <property type="match status" value="1"/>
</dbReference>
<sequence length="317" mass="35995">MERQLGEISDFLLGLHGDARALEPDAFQRAILERLRTLVPFDFAAWGGAEAEERQVNEVLVLDQDQRILTEWPEVGPLDRFCDLTLEGLNRTWHFDDIPGYRDTLAYNEHWRGFEVSHMMSTIMHEPLEGYVSFMGLFHEDMARPFTEEERALKQLLMPHLAEALRTNREWTVAAAGEPAEGTALVDGTGRILASRDPFRALLREEWGTHHPLRLPEVLAGARAGGPAWRGRCIQIRIRRFHHNFLLRVRPLSPLDALPPRAREVAELFGAGLSHKEVARRLGLSPATVRKQLTNIYERLGISSKAALGRLIRPDAD</sequence>
<protein>
    <submittedName>
        <fullName evidence="5">LuxR C-terminal-related transcriptional regulator</fullName>
    </submittedName>
</protein>
<dbReference type="Gene3D" id="1.10.10.10">
    <property type="entry name" value="Winged helix-like DNA-binding domain superfamily/Winged helix DNA-binding domain"/>
    <property type="match status" value="1"/>
</dbReference>
<evidence type="ECO:0000313" key="6">
    <source>
        <dbReference type="Proteomes" id="UP001575181"/>
    </source>
</evidence>
<evidence type="ECO:0000256" key="3">
    <source>
        <dbReference type="ARBA" id="ARBA00023163"/>
    </source>
</evidence>
<evidence type="ECO:0000313" key="5">
    <source>
        <dbReference type="EMBL" id="MFA9462175.1"/>
    </source>
</evidence>
<dbReference type="PROSITE" id="PS50043">
    <property type="entry name" value="HTH_LUXR_2"/>
    <property type="match status" value="1"/>
</dbReference>
<dbReference type="Proteomes" id="UP001575181">
    <property type="component" value="Unassembled WGS sequence"/>
</dbReference>
<keyword evidence="1" id="KW-0805">Transcription regulation</keyword>
<evidence type="ECO:0000256" key="1">
    <source>
        <dbReference type="ARBA" id="ARBA00023015"/>
    </source>
</evidence>
<dbReference type="PANTHER" id="PTHR44688:SF16">
    <property type="entry name" value="DNA-BINDING TRANSCRIPTIONAL ACTIVATOR DEVR_DOSR"/>
    <property type="match status" value="1"/>
</dbReference>
<feature type="domain" description="HTH luxR-type" evidence="4">
    <location>
        <begin position="251"/>
        <end position="316"/>
    </location>
</feature>
<dbReference type="RefSeq" id="WP_373656962.1">
    <property type="nucleotide sequence ID" value="NZ_JBGUAW010000011.1"/>
</dbReference>
<dbReference type="PRINTS" id="PR00038">
    <property type="entry name" value="HTHLUXR"/>
</dbReference>
<dbReference type="InterPro" id="IPR000792">
    <property type="entry name" value="Tscrpt_reg_LuxR_C"/>
</dbReference>
<gene>
    <name evidence="5" type="ORF">ACERLL_15255</name>
</gene>
<keyword evidence="3" id="KW-0804">Transcription</keyword>
<dbReference type="EMBL" id="JBGUAW010000011">
    <property type="protein sequence ID" value="MFA9462175.1"/>
    <property type="molecule type" value="Genomic_DNA"/>
</dbReference>
<comment type="caution">
    <text evidence="5">The sequence shown here is derived from an EMBL/GenBank/DDBJ whole genome shotgun (WGS) entry which is preliminary data.</text>
</comment>
<proteinExistence type="predicted"/>